<feature type="compositionally biased region" description="Basic residues" evidence="13">
    <location>
        <begin position="89"/>
        <end position="106"/>
    </location>
</feature>
<dbReference type="GO" id="GO:0016607">
    <property type="term" value="C:nuclear speck"/>
    <property type="evidence" value="ECO:0007669"/>
    <property type="project" value="UniProtKB-SubCell"/>
</dbReference>
<dbReference type="AlphaFoldDB" id="I7D1J5"/>
<evidence type="ECO:0000256" key="12">
    <source>
        <dbReference type="PROSITE-ProRule" id="PRU00267"/>
    </source>
</evidence>
<dbReference type="GO" id="GO:0001228">
    <property type="term" value="F:DNA-binding transcription activator activity, RNA polymerase II-specific"/>
    <property type="evidence" value="ECO:0007669"/>
    <property type="project" value="TreeGrafter"/>
</dbReference>
<feature type="compositionally biased region" description="Basic residues" evidence="13">
    <location>
        <begin position="195"/>
        <end position="204"/>
    </location>
</feature>
<comment type="subcellular location">
    <subcellularLocation>
        <location evidence="1">Nucleus speckle</location>
    </subcellularLocation>
</comment>
<keyword evidence="4" id="KW-0221">Differentiation</keyword>
<evidence type="ECO:0000256" key="11">
    <source>
        <dbReference type="ARBA" id="ARBA00045821"/>
    </source>
</evidence>
<feature type="domain" description="HMG box" evidence="14">
    <location>
        <begin position="30"/>
        <end position="98"/>
    </location>
</feature>
<feature type="region of interest" description="Disordered" evidence="13">
    <location>
        <begin position="87"/>
        <end position="109"/>
    </location>
</feature>
<evidence type="ECO:0000256" key="1">
    <source>
        <dbReference type="ARBA" id="ARBA00004324"/>
    </source>
</evidence>
<dbReference type="GO" id="GO:0030154">
    <property type="term" value="P:cell differentiation"/>
    <property type="evidence" value="ECO:0007669"/>
    <property type="project" value="UniProtKB-KW"/>
</dbReference>
<dbReference type="PANTHER" id="PTHR10270:SF161">
    <property type="entry name" value="SEX-DETERMINING REGION Y PROTEIN"/>
    <property type="match status" value="1"/>
</dbReference>
<feature type="compositionally biased region" description="Basic residues" evidence="13">
    <location>
        <begin position="171"/>
        <end position="180"/>
    </location>
</feature>
<dbReference type="InterPro" id="IPR050140">
    <property type="entry name" value="SRY-related_HMG-box_TF-like"/>
</dbReference>
<keyword evidence="5" id="KW-0112">Calmodulin-binding</keyword>
<evidence type="ECO:0000256" key="4">
    <source>
        <dbReference type="ARBA" id="ARBA00022782"/>
    </source>
</evidence>
<comment type="similarity">
    <text evidence="2">Belongs to the SRY family.</text>
</comment>
<keyword evidence="12" id="KW-0539">Nucleus</keyword>
<keyword evidence="7 12" id="KW-0238">DNA-binding</keyword>
<evidence type="ECO:0000256" key="13">
    <source>
        <dbReference type="SAM" id="MobiDB-lite"/>
    </source>
</evidence>
<dbReference type="InterPro" id="IPR036910">
    <property type="entry name" value="HMG_box_dom_sf"/>
</dbReference>
<evidence type="ECO:0000256" key="7">
    <source>
        <dbReference type="ARBA" id="ARBA00023125"/>
    </source>
</evidence>
<evidence type="ECO:0000256" key="2">
    <source>
        <dbReference type="ARBA" id="ARBA00005998"/>
    </source>
</evidence>
<reference evidence="15" key="1">
    <citation type="journal article" date="2012" name="Evodevo">
        <title>Genome-wide analysis of the sox family in the calcareous sponge Sycon ciliatum: multiple genes with unique expression patterns.</title>
        <authorList>
            <person name="Fortunato S."/>
            <person name="Adamski M."/>
            <person name="Bergum B."/>
            <person name="Guder C."/>
            <person name="Jordal S."/>
            <person name="Leininger S."/>
            <person name="Zwafink C."/>
            <person name="Rapp H.T."/>
            <person name="Adamska M."/>
        </authorList>
    </citation>
    <scope>NUCLEOTIDE SEQUENCE</scope>
</reference>
<evidence type="ECO:0000259" key="14">
    <source>
        <dbReference type="PROSITE" id="PS50118"/>
    </source>
</evidence>
<evidence type="ECO:0000256" key="5">
    <source>
        <dbReference type="ARBA" id="ARBA00022860"/>
    </source>
</evidence>
<feature type="region of interest" description="Disordered" evidence="13">
    <location>
        <begin position="1"/>
        <end position="25"/>
    </location>
</feature>
<keyword evidence="8" id="KW-0010">Activator</keyword>
<evidence type="ECO:0000256" key="9">
    <source>
        <dbReference type="ARBA" id="ARBA00023163"/>
    </source>
</evidence>
<sequence>MKPEMETPDDCQYGVGSGRDMCSRSNARRIKRPMNSFLMWAKEARKRVSDEHADLDNAAISGLLGQLWKELPDSQKEPFILRADDVRQQHRHDHPSYYRHRQRKKPLTKDKIVNEKIHQVVQVVLDSKEFPPLMQVGAEAMGSNIGEAGAGETWDKSGQSDNARVTCPASRSKKLGRRQKSTSDSRGSNSTANKGGRRGNKNKRPTNAFLLWAQSSRPKLAKKFGELSNWQISMVLGELWKQAPVESKCGYHKLAEQLRNEHRASNPELYRHPERLAVCKLESAKAESSPGGDKMTAFALRVSTASCNGSSLRSSESMYLNSTPSVAEPATLALSAGSSMSSACSTMNTLASPASSSATALDYQRLLSADLLTDSELSHCLTDISASAVGSASPLDALLQAEDVSHFLQGLGSAKSESSLFSSSSSPIRPSGGIDDTAVLLPEPIWSAAQLTSIAPSLYAQSYMWPDLANTLMMDSWHPNTNPTAQHLWSAPAIPQDITMANGLHSPYLGFMPGLANPSTLSTGMQLPIFN</sequence>
<protein>
    <recommendedName>
        <fullName evidence="3">Sex-determining region Y protein</fullName>
    </recommendedName>
    <alternativeName>
        <fullName evidence="10">Testis-determining factor</fullName>
    </alternativeName>
</protein>
<evidence type="ECO:0000313" key="15">
    <source>
        <dbReference type="EMBL" id="AFO66689.1"/>
    </source>
</evidence>
<feature type="region of interest" description="Disordered" evidence="13">
    <location>
        <begin position="147"/>
        <end position="206"/>
    </location>
</feature>
<dbReference type="EMBL" id="JX171153">
    <property type="protein sequence ID" value="AFO66689.1"/>
    <property type="molecule type" value="mRNA"/>
</dbReference>
<dbReference type="PANTHER" id="PTHR10270">
    <property type="entry name" value="SOX TRANSCRIPTION FACTOR"/>
    <property type="match status" value="1"/>
</dbReference>
<evidence type="ECO:0000256" key="6">
    <source>
        <dbReference type="ARBA" id="ARBA00022928"/>
    </source>
</evidence>
<keyword evidence="6" id="KW-0726">Sexual differentiation</keyword>
<feature type="DNA-binding region" description="HMG box" evidence="12">
    <location>
        <begin position="202"/>
        <end position="270"/>
    </location>
</feature>
<dbReference type="InterPro" id="IPR009071">
    <property type="entry name" value="HMG_box_dom"/>
</dbReference>
<name>I7D1J5_9METZ</name>
<organism evidence="15">
    <name type="scientific">Sycon ciliatum</name>
    <dbReference type="NCBI Taxonomy" id="27933"/>
    <lineage>
        <taxon>Eukaryota</taxon>
        <taxon>Metazoa</taxon>
        <taxon>Porifera</taxon>
        <taxon>Calcarea</taxon>
        <taxon>Calcaronea</taxon>
        <taxon>Leucosolenida</taxon>
        <taxon>Sycettidae</taxon>
        <taxon>Sycon</taxon>
    </lineage>
</organism>
<proteinExistence type="evidence at transcript level"/>
<comment type="function">
    <text evidence="11">Transcriptional regulator that controls a genetic switch in male development. It is necessary and sufficient for initiating male sex determination by directing the development of supporting cell precursors (pre-Sertoli cells) as Sertoli rather than granulosa cells. Involved in different aspects of gene regulation including promoter activation or repression. Binds to the DNA consensus sequence 5'-[AT]AACAA[AT]-3'. SRY HMG box recognizes DNA by partial intercalation in the minor groove and promotes DNA bending. Also involved in pre-mRNA splicing. In male adult brain involved in the maintenance of motor functions of dopaminergic neurons.</text>
</comment>
<dbReference type="Pfam" id="PF00505">
    <property type="entry name" value="HMG_box"/>
    <property type="match status" value="2"/>
</dbReference>
<dbReference type="SUPFAM" id="SSF47095">
    <property type="entry name" value="HMG-box"/>
    <property type="match status" value="2"/>
</dbReference>
<dbReference type="GO" id="GO:0000978">
    <property type="term" value="F:RNA polymerase II cis-regulatory region sequence-specific DNA binding"/>
    <property type="evidence" value="ECO:0007669"/>
    <property type="project" value="TreeGrafter"/>
</dbReference>
<feature type="domain" description="HMG box" evidence="14">
    <location>
        <begin position="202"/>
        <end position="270"/>
    </location>
</feature>
<feature type="compositionally biased region" description="Polar residues" evidence="13">
    <location>
        <begin position="182"/>
        <end position="192"/>
    </location>
</feature>
<accession>I7D1J5</accession>
<evidence type="ECO:0000256" key="10">
    <source>
        <dbReference type="ARBA" id="ARBA00032498"/>
    </source>
</evidence>
<dbReference type="PROSITE" id="PS50118">
    <property type="entry name" value="HMG_BOX_2"/>
    <property type="match status" value="2"/>
</dbReference>
<keyword evidence="9" id="KW-0804">Transcription</keyword>
<evidence type="ECO:0000256" key="3">
    <source>
        <dbReference type="ARBA" id="ARBA00019052"/>
    </source>
</evidence>
<evidence type="ECO:0000256" key="8">
    <source>
        <dbReference type="ARBA" id="ARBA00023159"/>
    </source>
</evidence>
<dbReference type="Gene3D" id="1.10.30.10">
    <property type="entry name" value="High mobility group box domain"/>
    <property type="match status" value="2"/>
</dbReference>
<feature type="DNA-binding region" description="HMG box" evidence="12">
    <location>
        <begin position="30"/>
        <end position="98"/>
    </location>
</feature>
<dbReference type="SMART" id="SM00398">
    <property type="entry name" value="HMG"/>
    <property type="match status" value="2"/>
</dbReference>
<dbReference type="GO" id="GO:0005516">
    <property type="term" value="F:calmodulin binding"/>
    <property type="evidence" value="ECO:0007669"/>
    <property type="project" value="UniProtKB-KW"/>
</dbReference>
<dbReference type="GO" id="GO:0007548">
    <property type="term" value="P:sex differentiation"/>
    <property type="evidence" value="ECO:0007669"/>
    <property type="project" value="UniProtKB-KW"/>
</dbReference>